<dbReference type="InterPro" id="IPR029058">
    <property type="entry name" value="AB_hydrolase_fold"/>
</dbReference>
<accession>A0A1L7X188</accession>
<evidence type="ECO:0000313" key="2">
    <source>
        <dbReference type="EMBL" id="CZR58786.1"/>
    </source>
</evidence>
<dbReference type="Proteomes" id="UP000184330">
    <property type="component" value="Unassembled WGS sequence"/>
</dbReference>
<feature type="domain" description="AB hydrolase-1" evidence="1">
    <location>
        <begin position="76"/>
        <end position="249"/>
    </location>
</feature>
<sequence>MSIQQTAKTRYVDVDGIKVAYRHFGKATGVPLPFNQHFRGTIDHWDPLLINTLAKILLFDNYGGKSSGSVLGIFAGWAEVSASLVKALRFKQVDIFGFSMGGMVAQMIALNAPDIARRLIIGGSSPSYGEVHSLPIQKKQRLGREWWARINERTEDRSPYVNPEQTARQAGAAGKWFSLGNEETGSYSRLYELKMPVFIANKDDDIIVPIENNILIYKLLQKSNSNAHLHIYPDTGHGFLNEYAEMFAAHVALFLDMERVV</sequence>
<dbReference type="EMBL" id="FJOG01000012">
    <property type="protein sequence ID" value="CZR58786.1"/>
    <property type="molecule type" value="Genomic_DNA"/>
</dbReference>
<dbReference type="Pfam" id="PF12697">
    <property type="entry name" value="Abhydrolase_6"/>
    <property type="match status" value="1"/>
</dbReference>
<proteinExistence type="predicted"/>
<dbReference type="STRING" id="576137.A0A1L7X188"/>
<dbReference type="AlphaFoldDB" id="A0A1L7X188"/>
<evidence type="ECO:0000259" key="1">
    <source>
        <dbReference type="Pfam" id="PF12697"/>
    </source>
</evidence>
<name>A0A1L7X188_9HELO</name>
<organism evidence="2 3">
    <name type="scientific">Phialocephala subalpina</name>
    <dbReference type="NCBI Taxonomy" id="576137"/>
    <lineage>
        <taxon>Eukaryota</taxon>
        <taxon>Fungi</taxon>
        <taxon>Dikarya</taxon>
        <taxon>Ascomycota</taxon>
        <taxon>Pezizomycotina</taxon>
        <taxon>Leotiomycetes</taxon>
        <taxon>Helotiales</taxon>
        <taxon>Mollisiaceae</taxon>
        <taxon>Phialocephala</taxon>
        <taxon>Phialocephala fortinii species complex</taxon>
    </lineage>
</organism>
<dbReference type="PANTHER" id="PTHR43433">
    <property type="entry name" value="HYDROLASE, ALPHA/BETA FOLD FAMILY PROTEIN"/>
    <property type="match status" value="1"/>
</dbReference>
<dbReference type="SUPFAM" id="SSF53474">
    <property type="entry name" value="alpha/beta-Hydrolases"/>
    <property type="match status" value="1"/>
</dbReference>
<keyword evidence="3" id="KW-1185">Reference proteome</keyword>
<reference evidence="2 3" key="1">
    <citation type="submission" date="2016-03" db="EMBL/GenBank/DDBJ databases">
        <authorList>
            <person name="Ploux O."/>
        </authorList>
    </citation>
    <scope>NUCLEOTIDE SEQUENCE [LARGE SCALE GENOMIC DNA]</scope>
    <source>
        <strain evidence="2 3">UAMH 11012</strain>
    </source>
</reference>
<dbReference type="InterPro" id="IPR000073">
    <property type="entry name" value="AB_hydrolase_1"/>
</dbReference>
<dbReference type="OrthoDB" id="8119704at2759"/>
<gene>
    <name evidence="2" type="ORF">PAC_08678</name>
</gene>
<dbReference type="Gene3D" id="3.40.50.1820">
    <property type="entry name" value="alpha/beta hydrolase"/>
    <property type="match status" value="1"/>
</dbReference>
<dbReference type="InterPro" id="IPR050471">
    <property type="entry name" value="AB_hydrolase"/>
</dbReference>
<dbReference type="PANTHER" id="PTHR43433:SF1">
    <property type="entry name" value="BLL5160 PROTEIN"/>
    <property type="match status" value="1"/>
</dbReference>
<evidence type="ECO:0000313" key="3">
    <source>
        <dbReference type="Proteomes" id="UP000184330"/>
    </source>
</evidence>
<protein>
    <recommendedName>
        <fullName evidence="1">AB hydrolase-1 domain-containing protein</fullName>
    </recommendedName>
</protein>